<dbReference type="AlphaFoldDB" id="S9QLG1"/>
<dbReference type="Pfam" id="PF05258">
    <property type="entry name" value="DciA"/>
    <property type="match status" value="1"/>
</dbReference>
<dbReference type="EMBL" id="AOLV01000043">
    <property type="protein sequence ID" value="EPX82301.1"/>
    <property type="molecule type" value="Genomic_DNA"/>
</dbReference>
<dbReference type="RefSeq" id="WP_021096348.1">
    <property type="nucleotide sequence ID" value="NZ_KE557319.1"/>
</dbReference>
<keyword evidence="2" id="KW-1185">Reference proteome</keyword>
<name>S9QLG1_9RHOB</name>
<dbReference type="HOGENOM" id="CLU_104595_4_0_5"/>
<dbReference type="InterPro" id="IPR010593">
    <property type="entry name" value="DUF1159"/>
</dbReference>
<dbReference type="PIRSF" id="PIRSF032064">
    <property type="entry name" value="UCP032064"/>
    <property type="match status" value="1"/>
</dbReference>
<dbReference type="STRING" id="1123069.ruthe_03343"/>
<evidence type="ECO:0000313" key="2">
    <source>
        <dbReference type="Proteomes" id="UP000015346"/>
    </source>
</evidence>
<accession>S9QLG1</accession>
<sequence length="174" mass="18637">MAVTEGPMQRAGRFTPAADLLRHTIRKAGEKRGFATMRILTHWVEIVGEDLAAVTKPLEIRQPRPRKGGAAPQGGTLTVLALGAAALRIEMESDRIRDRINACHGYRAVERLRIRQTSLAGLAEARAPFTPPPAATPDPHLAEAAAAATEGVTDTRLRLALATLAANVLSKSRP</sequence>
<proteinExistence type="predicted"/>
<organism evidence="1 2">
    <name type="scientific">Rubellimicrobium thermophilum DSM 16684</name>
    <dbReference type="NCBI Taxonomy" id="1123069"/>
    <lineage>
        <taxon>Bacteria</taxon>
        <taxon>Pseudomonadati</taxon>
        <taxon>Pseudomonadota</taxon>
        <taxon>Alphaproteobacteria</taxon>
        <taxon>Rhodobacterales</taxon>
        <taxon>Roseobacteraceae</taxon>
        <taxon>Rubellimicrobium</taxon>
    </lineage>
</organism>
<gene>
    <name evidence="1" type="ORF">ruthe_03343</name>
</gene>
<reference evidence="1 2" key="1">
    <citation type="journal article" date="2013" name="Stand. Genomic Sci.">
        <title>Genome sequence of the reddish-pigmented Rubellimicrobium thermophilum type strain (DSM 16684(T)), a member of the Roseobacter clade.</title>
        <authorList>
            <person name="Fiebig A."/>
            <person name="Riedel T."/>
            <person name="Gronow S."/>
            <person name="Petersen J."/>
            <person name="Klenk H.P."/>
            <person name="Goker M."/>
        </authorList>
    </citation>
    <scope>NUCLEOTIDE SEQUENCE [LARGE SCALE GENOMIC DNA]</scope>
    <source>
        <strain evidence="1 2">DSM 16684</strain>
    </source>
</reference>
<comment type="caution">
    <text evidence="1">The sequence shown here is derived from an EMBL/GenBank/DDBJ whole genome shotgun (WGS) entry which is preliminary data.</text>
</comment>
<dbReference type="Proteomes" id="UP000015346">
    <property type="component" value="Unassembled WGS sequence"/>
</dbReference>
<evidence type="ECO:0000313" key="1">
    <source>
        <dbReference type="EMBL" id="EPX82301.1"/>
    </source>
</evidence>
<dbReference type="InterPro" id="IPR007922">
    <property type="entry name" value="DciA-like"/>
</dbReference>
<protein>
    <submittedName>
        <fullName evidence="1">Uncharacterized protein putative in bacteria</fullName>
    </submittedName>
</protein>